<dbReference type="CDD" id="cd06170">
    <property type="entry name" value="LuxR_C_like"/>
    <property type="match status" value="1"/>
</dbReference>
<sequence length="238" mass="26199">MLEAAQDAASGQQLKETLTDSLAREFGVRNVTFFFGQSYADMFADPSPFLIGISDATLREYQQQWFDKDVFTLPRARRLLSQHGFAALDDLGELPAPHRSYVEALLQRGGIGPGSALHLRFADGEAIVGMFDELRTWSTDDAVAMRLLARHLRAGCRHLAISDADSDADNAVSDVRAALSPRQREVAELVGAGLTNAAIAERLNITEMTVKKYVSRIFAATGMTNRSMLAAAMQHRRR</sequence>
<evidence type="ECO:0000256" key="1">
    <source>
        <dbReference type="ARBA" id="ARBA00023015"/>
    </source>
</evidence>
<evidence type="ECO:0000313" key="6">
    <source>
        <dbReference type="Proteomes" id="UP001501586"/>
    </source>
</evidence>
<dbReference type="InterPro" id="IPR036388">
    <property type="entry name" value="WH-like_DNA-bd_sf"/>
</dbReference>
<gene>
    <name evidence="5" type="ORF">GCM10022261_12750</name>
</gene>
<proteinExistence type="predicted"/>
<organism evidence="5 6">
    <name type="scientific">Brevibacterium daeguense</name>
    <dbReference type="NCBI Taxonomy" id="909936"/>
    <lineage>
        <taxon>Bacteria</taxon>
        <taxon>Bacillati</taxon>
        <taxon>Actinomycetota</taxon>
        <taxon>Actinomycetes</taxon>
        <taxon>Micrococcales</taxon>
        <taxon>Brevibacteriaceae</taxon>
        <taxon>Brevibacterium</taxon>
    </lineage>
</organism>
<dbReference type="PROSITE" id="PS50043">
    <property type="entry name" value="HTH_LUXR_2"/>
    <property type="match status" value="1"/>
</dbReference>
<keyword evidence="3" id="KW-0804">Transcription</keyword>
<evidence type="ECO:0000256" key="3">
    <source>
        <dbReference type="ARBA" id="ARBA00023163"/>
    </source>
</evidence>
<keyword evidence="1" id="KW-0805">Transcription regulation</keyword>
<dbReference type="PANTHER" id="PTHR44688:SF16">
    <property type="entry name" value="DNA-BINDING TRANSCRIPTIONAL ACTIVATOR DEVR_DOSR"/>
    <property type="match status" value="1"/>
</dbReference>
<dbReference type="Gene3D" id="1.10.10.10">
    <property type="entry name" value="Winged helix-like DNA-binding domain superfamily/Winged helix DNA-binding domain"/>
    <property type="match status" value="1"/>
</dbReference>
<dbReference type="PRINTS" id="PR00038">
    <property type="entry name" value="HTHLUXR"/>
</dbReference>
<evidence type="ECO:0000256" key="2">
    <source>
        <dbReference type="ARBA" id="ARBA00023125"/>
    </source>
</evidence>
<evidence type="ECO:0000313" key="5">
    <source>
        <dbReference type="EMBL" id="GAA4283744.1"/>
    </source>
</evidence>
<dbReference type="InterPro" id="IPR000792">
    <property type="entry name" value="Tscrpt_reg_LuxR_C"/>
</dbReference>
<dbReference type="Proteomes" id="UP001501586">
    <property type="component" value="Unassembled WGS sequence"/>
</dbReference>
<dbReference type="SMART" id="SM00421">
    <property type="entry name" value="HTH_LUXR"/>
    <property type="match status" value="1"/>
</dbReference>
<keyword evidence="6" id="KW-1185">Reference proteome</keyword>
<accession>A0ABP8EII4</accession>
<feature type="domain" description="HTH luxR-type" evidence="4">
    <location>
        <begin position="172"/>
        <end position="237"/>
    </location>
</feature>
<keyword evidence="2" id="KW-0238">DNA-binding</keyword>
<dbReference type="RefSeq" id="WP_236863813.1">
    <property type="nucleotide sequence ID" value="NZ_BAABAZ010000004.1"/>
</dbReference>
<dbReference type="InterPro" id="IPR016032">
    <property type="entry name" value="Sig_transdc_resp-reg_C-effctor"/>
</dbReference>
<dbReference type="Pfam" id="PF00196">
    <property type="entry name" value="GerE"/>
    <property type="match status" value="1"/>
</dbReference>
<evidence type="ECO:0000259" key="4">
    <source>
        <dbReference type="PROSITE" id="PS50043"/>
    </source>
</evidence>
<name>A0ABP8EII4_9MICO</name>
<protein>
    <recommendedName>
        <fullName evidence="4">HTH luxR-type domain-containing protein</fullName>
    </recommendedName>
</protein>
<comment type="caution">
    <text evidence="5">The sequence shown here is derived from an EMBL/GenBank/DDBJ whole genome shotgun (WGS) entry which is preliminary data.</text>
</comment>
<dbReference type="PANTHER" id="PTHR44688">
    <property type="entry name" value="DNA-BINDING TRANSCRIPTIONAL ACTIVATOR DEVR_DOSR"/>
    <property type="match status" value="1"/>
</dbReference>
<dbReference type="SUPFAM" id="SSF46894">
    <property type="entry name" value="C-terminal effector domain of the bipartite response regulators"/>
    <property type="match status" value="1"/>
</dbReference>
<reference evidence="6" key="1">
    <citation type="journal article" date="2019" name="Int. J. Syst. Evol. Microbiol.">
        <title>The Global Catalogue of Microorganisms (GCM) 10K type strain sequencing project: providing services to taxonomists for standard genome sequencing and annotation.</title>
        <authorList>
            <consortium name="The Broad Institute Genomics Platform"/>
            <consortium name="The Broad Institute Genome Sequencing Center for Infectious Disease"/>
            <person name="Wu L."/>
            <person name="Ma J."/>
        </authorList>
    </citation>
    <scope>NUCLEOTIDE SEQUENCE [LARGE SCALE GENOMIC DNA]</scope>
    <source>
        <strain evidence="6">JCM 17458</strain>
    </source>
</reference>
<dbReference type="EMBL" id="BAABAZ010000004">
    <property type="protein sequence ID" value="GAA4283744.1"/>
    <property type="molecule type" value="Genomic_DNA"/>
</dbReference>